<protein>
    <submittedName>
        <fullName evidence="1">Uncharacterized protein</fullName>
    </submittedName>
</protein>
<keyword evidence="2" id="KW-1185">Reference proteome</keyword>
<dbReference type="EMBL" id="CP129970">
    <property type="protein sequence ID" value="WMN06049.1"/>
    <property type="molecule type" value="Genomic_DNA"/>
</dbReference>
<accession>A0AA51RC66</accession>
<sequence length="427" mass="49077">MKAVFIVFSLLVSIKLNGQSDSVYTQSYLDKSTRFAWLTYGGDLNYLSGGTTQQFINGVKQDTDFGSTLMPRLTIGGIHFWGHADFYVTFPLSFLTLQDKPSGINQLDVYQGVETGMRLYPLKLQPQRLSPFLGISFRRFRFSQESEESNSSNGIPSYGRFIHPLQFGLTYTSDKWHISASGYYNYQNEFDYYISPTETADVRLNPVSVNLSLLRYIDTDRHFRTPSAARQLNDYYKKLKSENLLSAWFFGIGPSAALQMNKSTYLKENHPFLYDNYSAAILPDLTFGRYFNNIDANVNLAYRTYGDRFEGFGTEIRTRRHSVGVESVKFLFNYLGFVPFVGPIISYENLNTSVNGVDYTENKLALGVTFGWDIRVTKTGTSLLRTNLRYNPNLHMSVEGEKMMFDHLEFNFIQWVQFIGRKKALRK</sequence>
<name>A0AA51RC66_9BACT</name>
<reference evidence="1" key="1">
    <citation type="submission" date="2023-08" db="EMBL/GenBank/DDBJ databases">
        <title>Comparative genomics and taxonomic characterization of three novel marine species of genus Marivirga.</title>
        <authorList>
            <person name="Muhammad N."/>
            <person name="Kim S.-G."/>
        </authorList>
    </citation>
    <scope>NUCLEOTIDE SEQUENCE [LARGE SCALE GENOMIC DNA]</scope>
    <source>
        <strain evidence="1">ABR2-2</strain>
    </source>
</reference>
<dbReference type="RefSeq" id="WP_308355754.1">
    <property type="nucleotide sequence ID" value="NZ_CP129970.2"/>
</dbReference>
<evidence type="ECO:0000313" key="1">
    <source>
        <dbReference type="EMBL" id="WMN06049.1"/>
    </source>
</evidence>
<proteinExistence type="predicted"/>
<gene>
    <name evidence="1" type="ORF">QYS48_31420</name>
</gene>
<dbReference type="Proteomes" id="UP001244443">
    <property type="component" value="Chromosome"/>
</dbReference>
<evidence type="ECO:0000313" key="2">
    <source>
        <dbReference type="Proteomes" id="UP001244443"/>
    </source>
</evidence>
<dbReference type="AlphaFoldDB" id="A0AA51RC66"/>
<organism evidence="1 2">
    <name type="scientific">Marivirga arenosa</name>
    <dbReference type="NCBI Taxonomy" id="3059076"/>
    <lineage>
        <taxon>Bacteria</taxon>
        <taxon>Pseudomonadati</taxon>
        <taxon>Bacteroidota</taxon>
        <taxon>Cytophagia</taxon>
        <taxon>Cytophagales</taxon>
        <taxon>Marivirgaceae</taxon>
        <taxon>Marivirga</taxon>
    </lineage>
</organism>